<proteinExistence type="predicted"/>
<protein>
    <submittedName>
        <fullName evidence="1">Uncharacterized protein</fullName>
    </submittedName>
</protein>
<name>X1NPX2_9ZZZZ</name>
<gene>
    <name evidence="1" type="ORF">S06H3_45266</name>
</gene>
<evidence type="ECO:0000313" key="1">
    <source>
        <dbReference type="EMBL" id="GAI45648.1"/>
    </source>
</evidence>
<sequence length="148" mass="16238">RENNRPWLMENKPPGWDRCNAVIMILEGGSGRYANNAGAHTPNVKPFRGAYRPVWFPPGMLEGITPLILFVILKDSKAKADIFSKGNTTPDARLLMDAGLLARQPDKEVRGDVRGDTDPDTGFRGVEINVSDRNLTAHAIQEGSGKGR</sequence>
<dbReference type="EMBL" id="BARV01028242">
    <property type="protein sequence ID" value="GAI45648.1"/>
    <property type="molecule type" value="Genomic_DNA"/>
</dbReference>
<organism evidence="1">
    <name type="scientific">marine sediment metagenome</name>
    <dbReference type="NCBI Taxonomy" id="412755"/>
    <lineage>
        <taxon>unclassified sequences</taxon>
        <taxon>metagenomes</taxon>
        <taxon>ecological metagenomes</taxon>
    </lineage>
</organism>
<accession>X1NPX2</accession>
<feature type="non-terminal residue" evidence="1">
    <location>
        <position position="1"/>
    </location>
</feature>
<comment type="caution">
    <text evidence="1">The sequence shown here is derived from an EMBL/GenBank/DDBJ whole genome shotgun (WGS) entry which is preliminary data.</text>
</comment>
<dbReference type="AlphaFoldDB" id="X1NPX2"/>
<reference evidence="1" key="1">
    <citation type="journal article" date="2014" name="Front. Microbiol.">
        <title>High frequency of phylogenetically diverse reductive dehalogenase-homologous genes in deep subseafloor sedimentary metagenomes.</title>
        <authorList>
            <person name="Kawai M."/>
            <person name="Futagami T."/>
            <person name="Toyoda A."/>
            <person name="Takaki Y."/>
            <person name="Nishi S."/>
            <person name="Hori S."/>
            <person name="Arai W."/>
            <person name="Tsubouchi T."/>
            <person name="Morono Y."/>
            <person name="Uchiyama I."/>
            <person name="Ito T."/>
            <person name="Fujiyama A."/>
            <person name="Inagaki F."/>
            <person name="Takami H."/>
        </authorList>
    </citation>
    <scope>NUCLEOTIDE SEQUENCE</scope>
    <source>
        <strain evidence="1">Expedition CK06-06</strain>
    </source>
</reference>